<name>A0A382BW09_9ZZZZ</name>
<organism evidence="2">
    <name type="scientific">marine metagenome</name>
    <dbReference type="NCBI Taxonomy" id="408172"/>
    <lineage>
        <taxon>unclassified sequences</taxon>
        <taxon>metagenomes</taxon>
        <taxon>ecological metagenomes</taxon>
    </lineage>
</organism>
<dbReference type="Pfam" id="PF01820">
    <property type="entry name" value="Dala_Dala_lig_N"/>
    <property type="match status" value="1"/>
</dbReference>
<accession>A0A382BW09</accession>
<evidence type="ECO:0000313" key="2">
    <source>
        <dbReference type="EMBL" id="SVB17799.1"/>
    </source>
</evidence>
<dbReference type="Gene3D" id="3.30.1490.20">
    <property type="entry name" value="ATP-grasp fold, A domain"/>
    <property type="match status" value="1"/>
</dbReference>
<dbReference type="GO" id="GO:0005524">
    <property type="term" value="F:ATP binding"/>
    <property type="evidence" value="ECO:0007669"/>
    <property type="project" value="InterPro"/>
</dbReference>
<dbReference type="PANTHER" id="PTHR23132">
    <property type="entry name" value="D-ALANINE--D-ALANINE LIGASE"/>
    <property type="match status" value="1"/>
</dbReference>
<evidence type="ECO:0000259" key="1">
    <source>
        <dbReference type="PROSITE" id="PS50975"/>
    </source>
</evidence>
<sequence>MFDEENCVHSAQGGVEKQLHITVLLGGTGEERDVSLCSGKAVVQALETLGHHVRKADPQEPGWQLGSKTEVVFLALHGEYGEDGQVQKRLEQEGVPYTGTGIQGSRIAFDKELTKYTFEKNDIPTPRWLMLNDVREPAPARLHAPWVLKPARQGSSVGLQLVEEAG</sequence>
<dbReference type="GO" id="GO:0008716">
    <property type="term" value="F:D-alanine-D-alanine ligase activity"/>
    <property type="evidence" value="ECO:0007669"/>
    <property type="project" value="TreeGrafter"/>
</dbReference>
<dbReference type="GO" id="GO:0046872">
    <property type="term" value="F:metal ion binding"/>
    <property type="evidence" value="ECO:0007669"/>
    <property type="project" value="InterPro"/>
</dbReference>
<dbReference type="Gene3D" id="3.30.470.20">
    <property type="entry name" value="ATP-grasp fold, B domain"/>
    <property type="match status" value="1"/>
</dbReference>
<dbReference type="SUPFAM" id="SSF56059">
    <property type="entry name" value="Glutathione synthetase ATP-binding domain-like"/>
    <property type="match status" value="1"/>
</dbReference>
<dbReference type="EMBL" id="UINC01031560">
    <property type="protein sequence ID" value="SVB17799.1"/>
    <property type="molecule type" value="Genomic_DNA"/>
</dbReference>
<proteinExistence type="predicted"/>
<dbReference type="AlphaFoldDB" id="A0A382BW09"/>
<dbReference type="InterPro" id="IPR013815">
    <property type="entry name" value="ATP_grasp_subdomain_1"/>
</dbReference>
<protein>
    <recommendedName>
        <fullName evidence="1">ATP-grasp domain-containing protein</fullName>
    </recommendedName>
</protein>
<dbReference type="SUPFAM" id="SSF52440">
    <property type="entry name" value="PreATP-grasp domain"/>
    <property type="match status" value="1"/>
</dbReference>
<dbReference type="InterPro" id="IPR011127">
    <property type="entry name" value="Dala_Dala_lig_N"/>
</dbReference>
<feature type="domain" description="ATP-grasp" evidence="1">
    <location>
        <begin position="115"/>
        <end position="164"/>
    </location>
</feature>
<feature type="non-terminal residue" evidence="2">
    <location>
        <position position="166"/>
    </location>
</feature>
<reference evidence="2" key="1">
    <citation type="submission" date="2018-05" db="EMBL/GenBank/DDBJ databases">
        <authorList>
            <person name="Lanie J.A."/>
            <person name="Ng W.-L."/>
            <person name="Kazmierczak K.M."/>
            <person name="Andrzejewski T.M."/>
            <person name="Davidsen T.M."/>
            <person name="Wayne K.J."/>
            <person name="Tettelin H."/>
            <person name="Glass J.I."/>
            <person name="Rusch D."/>
            <person name="Podicherti R."/>
            <person name="Tsui H.-C.T."/>
            <person name="Winkler M.E."/>
        </authorList>
    </citation>
    <scope>NUCLEOTIDE SEQUENCE</scope>
</reference>
<dbReference type="PANTHER" id="PTHR23132:SF23">
    <property type="entry name" value="D-ALANINE--D-ALANINE LIGASE B"/>
    <property type="match status" value="1"/>
</dbReference>
<dbReference type="InterPro" id="IPR016185">
    <property type="entry name" value="PreATP-grasp_dom_sf"/>
</dbReference>
<dbReference type="PROSITE" id="PS50975">
    <property type="entry name" value="ATP_GRASP"/>
    <property type="match status" value="1"/>
</dbReference>
<dbReference type="Gene3D" id="3.40.50.20">
    <property type="match status" value="1"/>
</dbReference>
<dbReference type="InterPro" id="IPR011761">
    <property type="entry name" value="ATP-grasp"/>
</dbReference>
<gene>
    <name evidence="2" type="ORF">METZ01_LOCUS170653</name>
</gene>